<dbReference type="Pfam" id="PF00932">
    <property type="entry name" value="LTD"/>
    <property type="match status" value="1"/>
</dbReference>
<dbReference type="InterPro" id="IPR001322">
    <property type="entry name" value="Lamin_tail_dom"/>
</dbReference>
<dbReference type="KEGG" id="haei:MUN82_20285"/>
<keyword evidence="1 3" id="KW-0732">Signal</keyword>
<dbReference type="RefSeq" id="WP_245093375.1">
    <property type="nucleotide sequence ID" value="NZ_CP095053.1"/>
</dbReference>
<evidence type="ECO:0000256" key="2">
    <source>
        <dbReference type="SAM" id="MobiDB-lite"/>
    </source>
</evidence>
<dbReference type="Proteomes" id="UP000829925">
    <property type="component" value="Chromosome"/>
</dbReference>
<feature type="chain" id="PRO_5035940892" evidence="3">
    <location>
        <begin position="19"/>
        <end position="870"/>
    </location>
</feature>
<reference evidence="5 6" key="1">
    <citation type="submission" date="2022-04" db="EMBL/GenBank/DDBJ databases">
        <title>Hymenobacter sp. isolated from the air.</title>
        <authorList>
            <person name="Won M."/>
            <person name="Lee C.-M."/>
            <person name="Woen H.-Y."/>
            <person name="Kwon S.-W."/>
        </authorList>
    </citation>
    <scope>NUCLEOTIDE SEQUENCE [LARGE SCALE GENOMIC DNA]</scope>
    <source>
        <strain evidence="6">5413 J-13</strain>
    </source>
</reference>
<proteinExistence type="predicted"/>
<evidence type="ECO:0000313" key="5">
    <source>
        <dbReference type="EMBL" id="UOR05258.1"/>
    </source>
</evidence>
<name>A0A8T9SSY9_9BACT</name>
<dbReference type="InterPro" id="IPR036415">
    <property type="entry name" value="Lamin_tail_dom_sf"/>
</dbReference>
<dbReference type="InterPro" id="IPR014755">
    <property type="entry name" value="Cu-Rt/internalin_Ig-like"/>
</dbReference>
<dbReference type="AlphaFoldDB" id="A0A8T9SSY9"/>
<gene>
    <name evidence="5" type="ORF">MUN82_20285</name>
</gene>
<accession>A0A8T9SSY9</accession>
<feature type="signal peptide" evidence="3">
    <location>
        <begin position="1"/>
        <end position="18"/>
    </location>
</feature>
<dbReference type="EMBL" id="CP095053">
    <property type="protein sequence ID" value="UOR05258.1"/>
    <property type="molecule type" value="Genomic_DNA"/>
</dbReference>
<evidence type="ECO:0000313" key="6">
    <source>
        <dbReference type="Proteomes" id="UP000829925"/>
    </source>
</evidence>
<feature type="domain" description="LTD" evidence="4">
    <location>
        <begin position="579"/>
        <end position="710"/>
    </location>
</feature>
<protein>
    <submittedName>
        <fullName evidence="5">Lamin tail domain-containing protein</fullName>
    </submittedName>
</protein>
<evidence type="ECO:0000256" key="1">
    <source>
        <dbReference type="ARBA" id="ARBA00022729"/>
    </source>
</evidence>
<sequence>MKLYLLLAALLLTLSAHAQLSESFADGDFTQNPLWTGDAAGFVINAQKQLQTNGPAVTGTQLQLVTPCQAVTGTTWEFWVNIKNAVSSGNYADVWLVADRADLKTSGTQGYFVRLGGTPKEVALFRKNATGSPAYVVDGQDNTLTSSTNNLVRVRVTRSVQNVWTLERDLTGGHTFTTEGTGTDATHQRGGYVGVVVTYSSANSQKYFFTDFRVTDTAPPTPMKAAATAIRQFDVMFNEPVAPGIGATSFRLVGAGAPAILSAERDVTDPVVVHLTCAANLPLGSNTVEVRQVADLYGNAAVGPLTVGFVNNGFAVAPALNQVLITEILANETPVVGLPASEYVEVHNPSATAVLDLAGVRLLKPGSTGNPAVFPAGAVLLPGEYAVVCGNTRAGQFAGIGKVFGLTNFPSLTNAGDQLVLRSRTGQTLFEISYSDTWYKDATKKNGGWALEMVDTANPCAGLSNWTASQDPSGGTPGRANSVRATNPDQTPPALLRALATSPTTIRLYFGEKLDSAAVSNAALYALSAGVTITRAIAVPHDFQAVDLTLGTALQPNQPLTVTVQRAVDCVGNATGTAATATFALPGTAAPGDVVVNEILFNPRTYAVDFVELLNRSDKYLDVQGWTLSNHKPDGTLDTKPVTAAPYVLAPRQLVVLTERPDIVQAQYPTSHDAAAFLKMSALPTYPDDAGIVSVSSATGVLLDRYAYDKGQHLALLSDLDGVSLERIRADGPSVAGNFHSAASAMGYATPGRTNSQYQDDPGGDKLFRLEPEVFTPDEDGQQDFTTLNYQLDQPGYVITVTVYDAQGRLTRRLVRNETLPLSGFVQWDGLTDQGRKAPVGAYIMLIELLHPASGSQRQYKKTVVVGARM</sequence>
<keyword evidence="6" id="KW-1185">Reference proteome</keyword>
<dbReference type="Gene3D" id="2.60.40.1220">
    <property type="match status" value="1"/>
</dbReference>
<dbReference type="PROSITE" id="PS51841">
    <property type="entry name" value="LTD"/>
    <property type="match status" value="1"/>
</dbReference>
<dbReference type="Gene3D" id="2.60.40.4070">
    <property type="match status" value="1"/>
</dbReference>
<dbReference type="SUPFAM" id="SSF74853">
    <property type="entry name" value="Lamin A/C globular tail domain"/>
    <property type="match status" value="1"/>
</dbReference>
<evidence type="ECO:0000256" key="3">
    <source>
        <dbReference type="SAM" id="SignalP"/>
    </source>
</evidence>
<organism evidence="5 6">
    <name type="scientific">Hymenobacter aerilatus</name>
    <dbReference type="NCBI Taxonomy" id="2932251"/>
    <lineage>
        <taxon>Bacteria</taxon>
        <taxon>Pseudomonadati</taxon>
        <taxon>Bacteroidota</taxon>
        <taxon>Cytophagia</taxon>
        <taxon>Cytophagales</taxon>
        <taxon>Hymenobacteraceae</taxon>
        <taxon>Hymenobacter</taxon>
    </lineage>
</organism>
<evidence type="ECO:0000259" key="4">
    <source>
        <dbReference type="PROSITE" id="PS51841"/>
    </source>
</evidence>
<feature type="region of interest" description="Disordered" evidence="2">
    <location>
        <begin position="466"/>
        <end position="491"/>
    </location>
</feature>